<dbReference type="PROSITE" id="PS51078">
    <property type="entry name" value="ICLR_ED"/>
    <property type="match status" value="1"/>
</dbReference>
<dbReference type="InterPro" id="IPR036388">
    <property type="entry name" value="WH-like_DNA-bd_sf"/>
</dbReference>
<keyword evidence="7" id="KW-1185">Reference proteome</keyword>
<evidence type="ECO:0000259" key="4">
    <source>
        <dbReference type="PROSITE" id="PS51077"/>
    </source>
</evidence>
<protein>
    <submittedName>
        <fullName evidence="6">Transcriptional regulator KdgR</fullName>
    </submittedName>
</protein>
<sequence length="246" mass="27045">MPVQIPAASRAMAVFEVFAREKRDLSNSEMAKLLAVADSSCSDLLHTLHSLGYLMRTTRTRRFYPTGRLFETARHIAENDPLTRLAQEAVHRLTDATNESAFFGVLEPQAVRVAAVAQSRLPLRYILDVGERVALHASALGKALLGVLPEDEARSRLAAIRRPAVTRSTVVDIEPLMAQLARGREQGWYEAHDEGTAGVTALAVPARLDERPVAISLAGPAERIEKHRESYLAALRDVRDGLLADH</sequence>
<dbReference type="SUPFAM" id="SSF55781">
    <property type="entry name" value="GAF domain-like"/>
    <property type="match status" value="1"/>
</dbReference>
<dbReference type="PANTHER" id="PTHR30136">
    <property type="entry name" value="HELIX-TURN-HELIX TRANSCRIPTIONAL REGULATOR, ICLR FAMILY"/>
    <property type="match status" value="1"/>
</dbReference>
<dbReference type="PANTHER" id="PTHR30136:SF35">
    <property type="entry name" value="HTH-TYPE TRANSCRIPTIONAL REGULATOR RV1719"/>
    <property type="match status" value="1"/>
</dbReference>
<dbReference type="RefSeq" id="WP_211958697.1">
    <property type="nucleotide sequence ID" value="NZ_CAJPVI010000108.1"/>
</dbReference>
<evidence type="ECO:0000313" key="6">
    <source>
        <dbReference type="EMBL" id="CAG2161116.1"/>
    </source>
</evidence>
<comment type="caution">
    <text evidence="6">The sequence shown here is derived from an EMBL/GenBank/DDBJ whole genome shotgun (WGS) entry which is preliminary data.</text>
</comment>
<dbReference type="InterPro" id="IPR029016">
    <property type="entry name" value="GAF-like_dom_sf"/>
</dbReference>
<dbReference type="Pfam" id="PF01614">
    <property type="entry name" value="IclR_C"/>
    <property type="match status" value="1"/>
</dbReference>
<name>A0ABM8TWM4_9BURK</name>
<dbReference type="InterPro" id="IPR014757">
    <property type="entry name" value="Tscrpt_reg_IclR_C"/>
</dbReference>
<evidence type="ECO:0000256" key="2">
    <source>
        <dbReference type="ARBA" id="ARBA00023125"/>
    </source>
</evidence>
<organism evidence="6 7">
    <name type="scientific">Cupriavidus numazuensis</name>
    <dbReference type="NCBI Taxonomy" id="221992"/>
    <lineage>
        <taxon>Bacteria</taxon>
        <taxon>Pseudomonadati</taxon>
        <taxon>Pseudomonadota</taxon>
        <taxon>Betaproteobacteria</taxon>
        <taxon>Burkholderiales</taxon>
        <taxon>Burkholderiaceae</taxon>
        <taxon>Cupriavidus</taxon>
    </lineage>
</organism>
<feature type="domain" description="HTH iclR-type" evidence="4">
    <location>
        <begin position="5"/>
        <end position="68"/>
    </location>
</feature>
<accession>A0ABM8TWM4</accession>
<dbReference type="EMBL" id="CAJPVI010000108">
    <property type="protein sequence ID" value="CAG2161116.1"/>
    <property type="molecule type" value="Genomic_DNA"/>
</dbReference>
<gene>
    <name evidence="6" type="primary">kdgR_7</name>
    <name evidence="6" type="ORF">LMG26411_08005</name>
</gene>
<reference evidence="6 7" key="1">
    <citation type="submission" date="2021-03" db="EMBL/GenBank/DDBJ databases">
        <authorList>
            <person name="Peeters C."/>
        </authorList>
    </citation>
    <scope>NUCLEOTIDE SEQUENCE [LARGE SCALE GENOMIC DNA]</scope>
    <source>
        <strain evidence="6 7">LMG 26411</strain>
    </source>
</reference>
<dbReference type="SUPFAM" id="SSF46785">
    <property type="entry name" value="Winged helix' DNA-binding domain"/>
    <property type="match status" value="1"/>
</dbReference>
<dbReference type="InterPro" id="IPR036390">
    <property type="entry name" value="WH_DNA-bd_sf"/>
</dbReference>
<evidence type="ECO:0000259" key="5">
    <source>
        <dbReference type="PROSITE" id="PS51078"/>
    </source>
</evidence>
<dbReference type="PROSITE" id="PS51077">
    <property type="entry name" value="HTH_ICLR"/>
    <property type="match status" value="1"/>
</dbReference>
<keyword evidence="3" id="KW-0804">Transcription</keyword>
<evidence type="ECO:0000313" key="7">
    <source>
        <dbReference type="Proteomes" id="UP000672657"/>
    </source>
</evidence>
<dbReference type="Pfam" id="PF09339">
    <property type="entry name" value="HTH_IclR"/>
    <property type="match status" value="1"/>
</dbReference>
<dbReference type="Gene3D" id="3.30.450.40">
    <property type="match status" value="1"/>
</dbReference>
<evidence type="ECO:0000256" key="3">
    <source>
        <dbReference type="ARBA" id="ARBA00023163"/>
    </source>
</evidence>
<dbReference type="Proteomes" id="UP000672657">
    <property type="component" value="Unassembled WGS sequence"/>
</dbReference>
<keyword evidence="1" id="KW-0805">Transcription regulation</keyword>
<keyword evidence="2" id="KW-0238">DNA-binding</keyword>
<dbReference type="InterPro" id="IPR050707">
    <property type="entry name" value="HTH_MetabolicPath_Reg"/>
</dbReference>
<dbReference type="InterPro" id="IPR005471">
    <property type="entry name" value="Tscrpt_reg_IclR_N"/>
</dbReference>
<evidence type="ECO:0000256" key="1">
    <source>
        <dbReference type="ARBA" id="ARBA00023015"/>
    </source>
</evidence>
<proteinExistence type="predicted"/>
<feature type="domain" description="IclR-ED" evidence="5">
    <location>
        <begin position="68"/>
        <end position="246"/>
    </location>
</feature>
<dbReference type="Gene3D" id="1.10.10.10">
    <property type="entry name" value="Winged helix-like DNA-binding domain superfamily/Winged helix DNA-binding domain"/>
    <property type="match status" value="1"/>
</dbReference>